<dbReference type="Gene3D" id="3.40.50.10170">
    <property type="match status" value="1"/>
</dbReference>
<dbReference type="Pfam" id="PF21645">
    <property type="entry name" value="FakA-like_M"/>
    <property type="match status" value="1"/>
</dbReference>
<dbReference type="RefSeq" id="WP_209659096.1">
    <property type="nucleotide sequence ID" value="NZ_JAGGLI010000004.1"/>
</dbReference>
<comment type="caution">
    <text evidence="3">The sequence shown here is derived from an EMBL/GenBank/DDBJ whole genome shotgun (WGS) entry which is preliminary data.</text>
</comment>
<accession>A0ABS4KG70</accession>
<dbReference type="SUPFAM" id="SSF82549">
    <property type="entry name" value="DAK1/DegV-like"/>
    <property type="match status" value="1"/>
</dbReference>
<dbReference type="Pfam" id="PF02734">
    <property type="entry name" value="Dak2"/>
    <property type="match status" value="1"/>
</dbReference>
<evidence type="ECO:0000259" key="2">
    <source>
        <dbReference type="PROSITE" id="PS51480"/>
    </source>
</evidence>
<sequence length="592" mass="65957">MRKEKLDGREFFNLFSYGANEVILNREKLNKINVFPVADGDTGNNLVSTLNSILDYTQVNDSFSETLNSMSEASLYGARGNSGVIFAQYISGLASQTKGKAYVKLKDFATASMESAHGLYSALSNPVEGTMLTVIKEWSAYISENHSKYEFFDEMFESSIEIASKSLDETKEKLEVLKKNNVVDSGGKGFVLFLEGVIKYLKGYSIENIKQTVSVGQSLEVKSHISEEESYYRYCTECIIKGNVPSQELIKEELNNLGDSIIVAGNENFKHIHIHTNEVEDFFSEVSKYGVISRPKVEDIHLQEKLKVSKGKIAVVTDSIADIPKDILEKHDIHQIPLNILVGDNVYLDKTTIKSEDFYNIINNSPIYPNSSQPNDIDIKNKIDFLKDHYESIVIISVSSKLSGTYDSLVKYSNVLKKSGYPIEVIDSRLNSVAQGLLVVEIAQMVEQGKNIEDILKSAQEIIPKTEIYVALDTFKNSLKSGRVPKIIGKIGVFFKLRPIISLNKEGKGAAFSIAISKKTLMKKILDLVKSKNGEQKIFKYAVVHSGDEKNANIFAKQVEEILGLKPEYICEISSITALHAGEKAVAIGFIR</sequence>
<reference evidence="3 4" key="1">
    <citation type="submission" date="2021-03" db="EMBL/GenBank/DDBJ databases">
        <title>Genomic Encyclopedia of Type Strains, Phase IV (KMG-IV): sequencing the most valuable type-strain genomes for metagenomic binning, comparative biology and taxonomic classification.</title>
        <authorList>
            <person name="Goeker M."/>
        </authorList>
    </citation>
    <scope>NUCLEOTIDE SEQUENCE [LARGE SCALE GENOMIC DNA]</scope>
    <source>
        <strain evidence="3 4">DSM 27512</strain>
    </source>
</reference>
<dbReference type="InterPro" id="IPR003797">
    <property type="entry name" value="DegV"/>
</dbReference>
<dbReference type="InterPro" id="IPR048394">
    <property type="entry name" value="FakA-like_M"/>
</dbReference>
<dbReference type="InterPro" id="IPR036117">
    <property type="entry name" value="DhaL_dom_sf"/>
</dbReference>
<dbReference type="PROSITE" id="PS51480">
    <property type="entry name" value="DHAL"/>
    <property type="match status" value="1"/>
</dbReference>
<protein>
    <submittedName>
        <fullName evidence="3">DegV family protein with EDD domain</fullName>
    </submittedName>
</protein>
<dbReference type="PROSITE" id="PS51482">
    <property type="entry name" value="DEGV"/>
    <property type="match status" value="1"/>
</dbReference>
<dbReference type="Pfam" id="PF02645">
    <property type="entry name" value="DegV"/>
    <property type="match status" value="1"/>
</dbReference>
<dbReference type="Proteomes" id="UP001314903">
    <property type="component" value="Unassembled WGS sequence"/>
</dbReference>
<organism evidence="3 4">
    <name type="scientific">Acetoanaerobium pronyense</name>
    <dbReference type="NCBI Taxonomy" id="1482736"/>
    <lineage>
        <taxon>Bacteria</taxon>
        <taxon>Bacillati</taxon>
        <taxon>Bacillota</taxon>
        <taxon>Clostridia</taxon>
        <taxon>Peptostreptococcales</taxon>
        <taxon>Filifactoraceae</taxon>
        <taxon>Acetoanaerobium</taxon>
    </lineage>
</organism>
<evidence type="ECO:0000313" key="4">
    <source>
        <dbReference type="Proteomes" id="UP001314903"/>
    </source>
</evidence>
<dbReference type="SUPFAM" id="SSF101473">
    <property type="entry name" value="DhaL-like"/>
    <property type="match status" value="1"/>
</dbReference>
<evidence type="ECO:0000313" key="3">
    <source>
        <dbReference type="EMBL" id="MBP2026752.1"/>
    </source>
</evidence>
<keyword evidence="1" id="KW-0446">Lipid-binding</keyword>
<dbReference type="PANTHER" id="PTHR33434">
    <property type="entry name" value="DEGV DOMAIN-CONTAINING PROTEIN DR_1986-RELATED"/>
    <property type="match status" value="1"/>
</dbReference>
<dbReference type="InterPro" id="IPR050270">
    <property type="entry name" value="DegV_domain_contain"/>
</dbReference>
<dbReference type="SMART" id="SM01121">
    <property type="entry name" value="Dak1_2"/>
    <property type="match status" value="1"/>
</dbReference>
<gene>
    <name evidence="3" type="ORF">J2Z35_000543</name>
</gene>
<dbReference type="PANTHER" id="PTHR33434:SF4">
    <property type="entry name" value="PHOSPHATASE PROTEIN"/>
    <property type="match status" value="1"/>
</dbReference>
<name>A0ABS4KG70_9FIRM</name>
<dbReference type="Gene3D" id="1.25.40.340">
    <property type="match status" value="1"/>
</dbReference>
<dbReference type="Gene3D" id="3.30.1180.10">
    <property type="match status" value="1"/>
</dbReference>
<dbReference type="InterPro" id="IPR043168">
    <property type="entry name" value="DegV_C"/>
</dbReference>
<dbReference type="SMART" id="SM01120">
    <property type="entry name" value="Dak2"/>
    <property type="match status" value="1"/>
</dbReference>
<dbReference type="InterPro" id="IPR033470">
    <property type="entry name" value="FakA-like_C"/>
</dbReference>
<dbReference type="NCBIfam" id="TIGR00762">
    <property type="entry name" value="DegV"/>
    <property type="match status" value="1"/>
</dbReference>
<evidence type="ECO:0000256" key="1">
    <source>
        <dbReference type="ARBA" id="ARBA00023121"/>
    </source>
</evidence>
<feature type="domain" description="DhaL" evidence="2">
    <location>
        <begin position="9"/>
        <end position="199"/>
    </location>
</feature>
<dbReference type="EMBL" id="JAGGLI010000004">
    <property type="protein sequence ID" value="MBP2026752.1"/>
    <property type="molecule type" value="Genomic_DNA"/>
</dbReference>
<dbReference type="InterPro" id="IPR004007">
    <property type="entry name" value="DhaL_dom"/>
</dbReference>
<keyword evidence="4" id="KW-1185">Reference proteome</keyword>
<proteinExistence type="predicted"/>